<reference evidence="6 7" key="2">
    <citation type="journal article" date="2016" name="Science">
        <title>A bacterium that degrades and assimilates poly(ethylene terephthalate).</title>
        <authorList>
            <person name="Yoshida S."/>
            <person name="Hiraga K."/>
            <person name="Takehana T."/>
            <person name="Taniguchi I."/>
            <person name="Yamaji H."/>
            <person name="Maeda Y."/>
            <person name="Toyohara K."/>
            <person name="Miyamoto K."/>
            <person name="Kimura Y."/>
            <person name="Oda K."/>
        </authorList>
    </citation>
    <scope>NUCLEOTIDE SEQUENCE [LARGE SCALE GENOMIC DNA]</scope>
    <source>
        <strain evidence="7">NBRC 110686 / TISTR 2288 / 201-F6</strain>
    </source>
</reference>
<keyword evidence="7" id="KW-1185">Reference proteome</keyword>
<reference evidence="7" key="1">
    <citation type="submission" date="2015-07" db="EMBL/GenBank/DDBJ databases">
        <title>Discovery of a poly(ethylene terephthalate assimilation.</title>
        <authorList>
            <person name="Yoshida S."/>
            <person name="Hiraga K."/>
            <person name="Takehana T."/>
            <person name="Taniguchi I."/>
            <person name="Yamaji H."/>
            <person name="Maeda Y."/>
            <person name="Toyohara K."/>
            <person name="Miyamoto K."/>
            <person name="Kimura Y."/>
            <person name="Oda K."/>
        </authorList>
    </citation>
    <scope>NUCLEOTIDE SEQUENCE [LARGE SCALE GENOMIC DNA]</scope>
    <source>
        <strain evidence="7">NBRC 110686 / TISTR 2288 / 201-F6</strain>
    </source>
</reference>
<dbReference type="InterPro" id="IPR005467">
    <property type="entry name" value="His_kinase_dom"/>
</dbReference>
<dbReference type="SUPFAM" id="SSF47384">
    <property type="entry name" value="Homodimeric domain of signal transducing histidine kinase"/>
    <property type="match status" value="1"/>
</dbReference>
<dbReference type="InterPro" id="IPR003661">
    <property type="entry name" value="HisK_dim/P_dom"/>
</dbReference>
<feature type="domain" description="Histidine kinase" evidence="4">
    <location>
        <begin position="509"/>
        <end position="730"/>
    </location>
</feature>
<dbReference type="InterPro" id="IPR003594">
    <property type="entry name" value="HATPase_dom"/>
</dbReference>
<evidence type="ECO:0000313" key="7">
    <source>
        <dbReference type="Proteomes" id="UP000037660"/>
    </source>
</evidence>
<evidence type="ECO:0000259" key="5">
    <source>
        <dbReference type="PROSITE" id="PS51833"/>
    </source>
</evidence>
<dbReference type="Pfam" id="PF08668">
    <property type="entry name" value="HDOD"/>
    <property type="match status" value="1"/>
</dbReference>
<feature type="domain" description="HDOD" evidence="5">
    <location>
        <begin position="19"/>
        <end position="213"/>
    </location>
</feature>
<dbReference type="InterPro" id="IPR004358">
    <property type="entry name" value="Sig_transdc_His_kin-like_C"/>
</dbReference>
<sequence>MIPPRADIDARLRLGAVRLPALPEILLNLLELYRRDDAQLSEFAELISRDAAMATKLMAVANSAAYRHRGPVGSVERALAVLGTETVKTLVISQSVFQAFYGLPALRDTDLRPFWQHALLAASAARQLARLWDYPREDEAYLAGLLHDIGRLGLLAAAPQDYATAFATEDDAGLCQLEQRLWRVSHAEAGAWLVERWRLDGSLADSVRYHHEPVARLAALHPLLRIVALAHRVAEHAAAPGAEDAPLGALADAAAALGIDPAALGGVVRMARQQLDAAARSLGIEWPAEGDAGSARLARLSADAAAERLRVALSPMMVAATVLNDLPLAGDESALLQRLADAARIVFQFGEVVVMLPDASGRGLRWLGATSAAEIAAALPMQWTEFSLPTQPGTRVGDGLAARQPVFLARDAATPLEIAEDQLLRLLATDQLVLLPLPAGDARGERRPPAALVCVGDAALMAHLRLRRELLAAFLVQAQALRTRAQALQAVGERERAELVARHALGLRDLAHEVNNPLSIIQNYLSLLDVKLAAGGRDASIGQDIGVLQQEVARVGRLVRALAEPAGAPPQAVDVNAAITDVVRLFRQSGGGLAGAAAVDIVDHPHPGGAQVLAGRDALRQILVNLVKNAVEALGAIEAGTGRVVVAHNGLVNRDGRLMVEISVRDNGPGMAPETLAGLFTAPTAGEAGRAGRGRGLAIVQGLVHGLGGWVQCRSGVGGTCVDVFLPHRAADPAAPASEP</sequence>
<comment type="caution">
    <text evidence="6">The sequence shown here is derived from an EMBL/GenBank/DDBJ whole genome shotgun (WGS) entry which is preliminary data.</text>
</comment>
<dbReference type="CDD" id="cd00077">
    <property type="entry name" value="HDc"/>
    <property type="match status" value="1"/>
</dbReference>
<evidence type="ECO:0000259" key="4">
    <source>
        <dbReference type="PROSITE" id="PS50109"/>
    </source>
</evidence>
<dbReference type="InterPro" id="IPR052340">
    <property type="entry name" value="RNase_Y/CdgJ"/>
</dbReference>
<dbReference type="PANTHER" id="PTHR33525:SF3">
    <property type="entry name" value="RIBONUCLEASE Y"/>
    <property type="match status" value="1"/>
</dbReference>
<dbReference type="PANTHER" id="PTHR33525">
    <property type="match status" value="1"/>
</dbReference>
<dbReference type="SUPFAM" id="SSF55874">
    <property type="entry name" value="ATPase domain of HSP90 chaperone/DNA topoisomerase II/histidine kinase"/>
    <property type="match status" value="1"/>
</dbReference>
<dbReference type="SMART" id="SM00387">
    <property type="entry name" value="HATPase_c"/>
    <property type="match status" value="1"/>
</dbReference>
<dbReference type="Gene3D" id="1.10.287.130">
    <property type="match status" value="1"/>
</dbReference>
<dbReference type="CDD" id="cd00082">
    <property type="entry name" value="HisKA"/>
    <property type="match status" value="1"/>
</dbReference>
<accession>A0A0K8P4W3</accession>
<evidence type="ECO:0000256" key="1">
    <source>
        <dbReference type="ARBA" id="ARBA00000085"/>
    </source>
</evidence>
<dbReference type="InterPro" id="IPR036097">
    <property type="entry name" value="HisK_dim/P_sf"/>
</dbReference>
<proteinExistence type="predicted"/>
<dbReference type="Proteomes" id="UP000037660">
    <property type="component" value="Unassembled WGS sequence"/>
</dbReference>
<dbReference type="EMBL" id="BBYR01000051">
    <property type="protein sequence ID" value="GAP37579.1"/>
    <property type="molecule type" value="Genomic_DNA"/>
</dbReference>
<dbReference type="InterPro" id="IPR003607">
    <property type="entry name" value="HD/PDEase_dom"/>
</dbReference>
<dbReference type="SUPFAM" id="SSF109604">
    <property type="entry name" value="HD-domain/PDEase-like"/>
    <property type="match status" value="1"/>
</dbReference>
<dbReference type="STRING" id="1547922.ISF6_3524"/>
<evidence type="ECO:0000256" key="2">
    <source>
        <dbReference type="ARBA" id="ARBA00012438"/>
    </source>
</evidence>
<dbReference type="PRINTS" id="PR00344">
    <property type="entry name" value="BCTRLSENSOR"/>
</dbReference>
<evidence type="ECO:0000313" key="6">
    <source>
        <dbReference type="EMBL" id="GAP37579.1"/>
    </source>
</evidence>
<dbReference type="Pfam" id="PF02518">
    <property type="entry name" value="HATPase_c"/>
    <property type="match status" value="1"/>
</dbReference>
<dbReference type="Gene3D" id="1.10.3210.10">
    <property type="entry name" value="Hypothetical protein af1432"/>
    <property type="match status" value="1"/>
</dbReference>
<dbReference type="EC" id="2.7.13.3" evidence="2"/>
<dbReference type="AlphaFoldDB" id="A0A0K8P4W3"/>
<keyword evidence="3" id="KW-0597">Phosphoprotein</keyword>
<dbReference type="PROSITE" id="PS50109">
    <property type="entry name" value="HIS_KIN"/>
    <property type="match status" value="1"/>
</dbReference>
<dbReference type="InterPro" id="IPR036890">
    <property type="entry name" value="HATPase_C_sf"/>
</dbReference>
<dbReference type="GO" id="GO:0000155">
    <property type="term" value="F:phosphorelay sensor kinase activity"/>
    <property type="evidence" value="ECO:0007669"/>
    <property type="project" value="InterPro"/>
</dbReference>
<gene>
    <name evidence="6" type="ORF">ISF6_3524</name>
</gene>
<evidence type="ECO:0000256" key="3">
    <source>
        <dbReference type="ARBA" id="ARBA00022553"/>
    </source>
</evidence>
<dbReference type="PROSITE" id="PS51833">
    <property type="entry name" value="HDOD"/>
    <property type="match status" value="1"/>
</dbReference>
<name>A0A0K8P4W3_PISS1</name>
<dbReference type="InterPro" id="IPR013976">
    <property type="entry name" value="HDOD"/>
</dbReference>
<protein>
    <recommendedName>
        <fullName evidence="2">histidine kinase</fullName>
        <ecNumber evidence="2">2.7.13.3</ecNumber>
    </recommendedName>
</protein>
<organism evidence="6 7">
    <name type="scientific">Piscinibacter sakaiensis</name>
    <name type="common">Ideonella sakaiensis</name>
    <dbReference type="NCBI Taxonomy" id="1547922"/>
    <lineage>
        <taxon>Bacteria</taxon>
        <taxon>Pseudomonadati</taxon>
        <taxon>Pseudomonadota</taxon>
        <taxon>Betaproteobacteria</taxon>
        <taxon>Burkholderiales</taxon>
        <taxon>Sphaerotilaceae</taxon>
        <taxon>Piscinibacter</taxon>
    </lineage>
</organism>
<dbReference type="RefSeq" id="WP_054021505.1">
    <property type="nucleotide sequence ID" value="NZ_BBYR01000051.1"/>
</dbReference>
<dbReference type="Gene3D" id="3.30.565.10">
    <property type="entry name" value="Histidine kinase-like ATPase, C-terminal domain"/>
    <property type="match status" value="1"/>
</dbReference>
<comment type="catalytic activity">
    <reaction evidence="1">
        <text>ATP + protein L-histidine = ADP + protein N-phospho-L-histidine.</text>
        <dbReference type="EC" id="2.7.13.3"/>
    </reaction>
</comment>